<reference evidence="1 2" key="1">
    <citation type="submission" date="2017-09" db="EMBL/GenBank/DDBJ databases">
        <title>Biodiversity and function of Thalassospira species in the particle-attached aromatic-hydrocarbon-degrading consortia from the surface seawater of the South China Sea.</title>
        <authorList>
            <person name="Dong C."/>
            <person name="Liu R."/>
            <person name="Shao Z."/>
        </authorList>
    </citation>
    <scope>NUCLEOTIDE SEQUENCE [LARGE SCALE GENOMIC DNA]</scope>
    <source>
        <strain evidence="1 2">CSC1P2</strain>
    </source>
</reference>
<accession>A0A2N3KWF8</accession>
<evidence type="ECO:0000313" key="1">
    <source>
        <dbReference type="EMBL" id="PKR54915.1"/>
    </source>
</evidence>
<gene>
    <name evidence="1" type="ORF">COO20_05835</name>
</gene>
<dbReference type="Proteomes" id="UP000233597">
    <property type="component" value="Unassembled WGS sequence"/>
</dbReference>
<protein>
    <recommendedName>
        <fullName evidence="3">DUF4160 domain-containing protein</fullName>
    </recommendedName>
</protein>
<sequence>MPTIEDFGSFKIYMYFGDHNPPHIHVIGADFAAKIRLLDAEVFAGKLPGKIGKQACAYVVTHKDRLMAIWQDYNG</sequence>
<dbReference type="AlphaFoldDB" id="A0A2N3KWF8"/>
<comment type="caution">
    <text evidence="1">The sequence shown here is derived from an EMBL/GenBank/DDBJ whole genome shotgun (WGS) entry which is preliminary data.</text>
</comment>
<proteinExistence type="predicted"/>
<evidence type="ECO:0000313" key="2">
    <source>
        <dbReference type="Proteomes" id="UP000233597"/>
    </source>
</evidence>
<dbReference type="Pfam" id="PF13711">
    <property type="entry name" value="DUF4160"/>
    <property type="match status" value="1"/>
</dbReference>
<dbReference type="EMBL" id="NWTK01000003">
    <property type="protein sequence ID" value="PKR54915.1"/>
    <property type="molecule type" value="Genomic_DNA"/>
</dbReference>
<dbReference type="RefSeq" id="WP_101264756.1">
    <property type="nucleotide sequence ID" value="NZ_NWTK01000003.1"/>
</dbReference>
<organism evidence="1 2">
    <name type="scientific">Thalassospira marina</name>
    <dbReference type="NCBI Taxonomy" id="2048283"/>
    <lineage>
        <taxon>Bacteria</taxon>
        <taxon>Pseudomonadati</taxon>
        <taxon>Pseudomonadota</taxon>
        <taxon>Alphaproteobacteria</taxon>
        <taxon>Rhodospirillales</taxon>
        <taxon>Thalassospiraceae</taxon>
        <taxon>Thalassospira</taxon>
    </lineage>
</organism>
<evidence type="ECO:0008006" key="3">
    <source>
        <dbReference type="Google" id="ProtNLM"/>
    </source>
</evidence>
<name>A0A2N3KWF8_9PROT</name>
<dbReference type="InterPro" id="IPR025427">
    <property type="entry name" value="DUF4160"/>
</dbReference>
<dbReference type="OrthoDB" id="122670at2"/>